<dbReference type="AlphaFoldDB" id="A0A8G0ZUZ7"/>
<dbReference type="Gene3D" id="3.30.160.70">
    <property type="entry name" value="Methylated DNA-protein cysteine methyltransferase domain"/>
    <property type="match status" value="1"/>
</dbReference>
<dbReference type="PROSITE" id="PS00374">
    <property type="entry name" value="MGMT"/>
    <property type="match status" value="1"/>
</dbReference>
<keyword evidence="10" id="KW-1185">Reference proteome</keyword>
<dbReference type="InterPro" id="IPR036631">
    <property type="entry name" value="MGMT_N_sf"/>
</dbReference>
<evidence type="ECO:0000256" key="4">
    <source>
        <dbReference type="ARBA" id="ARBA00022763"/>
    </source>
</evidence>
<keyword evidence="2" id="KW-0489">Methyltransferase</keyword>
<keyword evidence="3" id="KW-0808">Transferase</keyword>
<dbReference type="PANTHER" id="PTHR10815:SF13">
    <property type="entry name" value="METHYLATED-DNA--PROTEIN-CYSTEINE METHYLTRANSFERASE"/>
    <property type="match status" value="1"/>
</dbReference>
<evidence type="ECO:0000259" key="7">
    <source>
        <dbReference type="Pfam" id="PF01035"/>
    </source>
</evidence>
<accession>A0A8G0ZUZ7</accession>
<dbReference type="SUPFAM" id="SSF53155">
    <property type="entry name" value="Methylated DNA-protein cysteine methyltransferase domain"/>
    <property type="match status" value="1"/>
</dbReference>
<dbReference type="CDD" id="cd06445">
    <property type="entry name" value="ATase"/>
    <property type="match status" value="1"/>
</dbReference>
<keyword evidence="4" id="KW-0227">DNA damage</keyword>
<comment type="catalytic activity">
    <reaction evidence="1">
        <text>a 4-O-methyl-thymidine in DNA + L-cysteinyl-[protein] = a thymidine in DNA + S-methyl-L-cysteinyl-[protein]</text>
        <dbReference type="Rhea" id="RHEA:53428"/>
        <dbReference type="Rhea" id="RHEA-COMP:10131"/>
        <dbReference type="Rhea" id="RHEA-COMP:10132"/>
        <dbReference type="Rhea" id="RHEA-COMP:13555"/>
        <dbReference type="Rhea" id="RHEA-COMP:13556"/>
        <dbReference type="ChEBI" id="CHEBI:29950"/>
        <dbReference type="ChEBI" id="CHEBI:82612"/>
        <dbReference type="ChEBI" id="CHEBI:137386"/>
        <dbReference type="ChEBI" id="CHEBI:137387"/>
        <dbReference type="EC" id="2.1.1.63"/>
    </reaction>
</comment>
<organism evidence="9 10">
    <name type="scientific">Neotabrizicola shimadae</name>
    <dbReference type="NCBI Taxonomy" id="2807096"/>
    <lineage>
        <taxon>Bacteria</taxon>
        <taxon>Pseudomonadati</taxon>
        <taxon>Pseudomonadota</taxon>
        <taxon>Alphaproteobacteria</taxon>
        <taxon>Rhodobacterales</taxon>
        <taxon>Paracoccaceae</taxon>
        <taxon>Neotabrizicola</taxon>
    </lineage>
</organism>
<reference evidence="9" key="1">
    <citation type="submission" date="2021-02" db="EMBL/GenBank/DDBJ databases">
        <title>Rhodobacter shimadae sp. nov., an aerobic anoxygenic phototrophic bacterium isolated from a hot spring.</title>
        <authorList>
            <person name="Muramatsu S."/>
            <person name="Haruta S."/>
            <person name="Hirose S."/>
            <person name="Hanada S."/>
        </authorList>
    </citation>
    <scope>NUCLEOTIDE SEQUENCE</scope>
    <source>
        <strain evidence="9">N10</strain>
    </source>
</reference>
<dbReference type="Gene3D" id="1.10.10.10">
    <property type="entry name" value="Winged helix-like DNA-binding domain superfamily/Winged helix DNA-binding domain"/>
    <property type="match status" value="1"/>
</dbReference>
<gene>
    <name evidence="9" type="ORF">JO391_03380</name>
</gene>
<dbReference type="InterPro" id="IPR008332">
    <property type="entry name" value="MethylG_MeTrfase_N"/>
</dbReference>
<evidence type="ECO:0000256" key="6">
    <source>
        <dbReference type="ARBA" id="ARBA00049348"/>
    </source>
</evidence>
<dbReference type="Proteomes" id="UP000826300">
    <property type="component" value="Chromosome"/>
</dbReference>
<protein>
    <submittedName>
        <fullName evidence="9">Methylated-DNA--[protein]-cysteine S-methyltransferase</fullName>
    </submittedName>
</protein>
<evidence type="ECO:0000256" key="3">
    <source>
        <dbReference type="ARBA" id="ARBA00022679"/>
    </source>
</evidence>
<dbReference type="RefSeq" id="WP_220662795.1">
    <property type="nucleotide sequence ID" value="NZ_CP069370.1"/>
</dbReference>
<evidence type="ECO:0000259" key="8">
    <source>
        <dbReference type="Pfam" id="PF02870"/>
    </source>
</evidence>
<dbReference type="EMBL" id="CP069370">
    <property type="protein sequence ID" value="QYZ70577.1"/>
    <property type="molecule type" value="Genomic_DNA"/>
</dbReference>
<evidence type="ECO:0000313" key="9">
    <source>
        <dbReference type="EMBL" id="QYZ70577.1"/>
    </source>
</evidence>
<feature type="domain" description="Methylguanine DNA methyltransferase ribonuclease-like" evidence="8">
    <location>
        <begin position="6"/>
        <end position="62"/>
    </location>
</feature>
<dbReference type="InterPro" id="IPR036388">
    <property type="entry name" value="WH-like_DNA-bd_sf"/>
</dbReference>
<dbReference type="SUPFAM" id="SSF46767">
    <property type="entry name" value="Methylated DNA-protein cysteine methyltransferase, C-terminal domain"/>
    <property type="match status" value="1"/>
</dbReference>
<evidence type="ECO:0000313" key="10">
    <source>
        <dbReference type="Proteomes" id="UP000826300"/>
    </source>
</evidence>
<dbReference type="GO" id="GO:0006281">
    <property type="term" value="P:DNA repair"/>
    <property type="evidence" value="ECO:0007669"/>
    <property type="project" value="UniProtKB-KW"/>
</dbReference>
<dbReference type="InterPro" id="IPR014048">
    <property type="entry name" value="MethylDNA_cys_MeTrfase_DNA-bd"/>
</dbReference>
<dbReference type="Pfam" id="PF02870">
    <property type="entry name" value="Methyltransf_1N"/>
    <property type="match status" value="1"/>
</dbReference>
<evidence type="ECO:0000256" key="2">
    <source>
        <dbReference type="ARBA" id="ARBA00022603"/>
    </source>
</evidence>
<dbReference type="InterPro" id="IPR001497">
    <property type="entry name" value="MethylDNA_cys_MeTrfase_AS"/>
</dbReference>
<sequence length="149" mass="15291">MRISVASPVGPLLVEEAGGRLVRLTWSRAEPEGGSDLLDRAAAQLAEYFAGVRQVFDLPLALSAGLTGEVQRAMLAIPFGETTTYGAIARRLGVPAQAVGQACGANPLPVIVPCHRVLGATGLGGFSAAGGVETKVFLLRREGAAGLLI</sequence>
<proteinExistence type="predicted"/>
<dbReference type="GO" id="GO:0003908">
    <property type="term" value="F:methylated-DNA-[protein]-cysteine S-methyltransferase activity"/>
    <property type="evidence" value="ECO:0007669"/>
    <property type="project" value="UniProtKB-EC"/>
</dbReference>
<dbReference type="KEGG" id="nsm:JO391_03380"/>
<dbReference type="NCBIfam" id="TIGR00589">
    <property type="entry name" value="ogt"/>
    <property type="match status" value="1"/>
</dbReference>
<keyword evidence="5" id="KW-0234">DNA repair</keyword>
<evidence type="ECO:0000256" key="1">
    <source>
        <dbReference type="ARBA" id="ARBA00001286"/>
    </source>
</evidence>
<dbReference type="Pfam" id="PF01035">
    <property type="entry name" value="DNA_binding_1"/>
    <property type="match status" value="1"/>
</dbReference>
<comment type="catalytic activity">
    <reaction evidence="6">
        <text>a 6-O-methyl-2'-deoxyguanosine in DNA + L-cysteinyl-[protein] = S-methyl-L-cysteinyl-[protein] + a 2'-deoxyguanosine in DNA</text>
        <dbReference type="Rhea" id="RHEA:24000"/>
        <dbReference type="Rhea" id="RHEA-COMP:10131"/>
        <dbReference type="Rhea" id="RHEA-COMP:10132"/>
        <dbReference type="Rhea" id="RHEA-COMP:11367"/>
        <dbReference type="Rhea" id="RHEA-COMP:11368"/>
        <dbReference type="ChEBI" id="CHEBI:29950"/>
        <dbReference type="ChEBI" id="CHEBI:82612"/>
        <dbReference type="ChEBI" id="CHEBI:85445"/>
        <dbReference type="ChEBI" id="CHEBI:85448"/>
        <dbReference type="EC" id="2.1.1.63"/>
    </reaction>
</comment>
<feature type="domain" description="Methylated-DNA-[protein]-cysteine S-methyltransferase DNA binding" evidence="7">
    <location>
        <begin position="69"/>
        <end position="144"/>
    </location>
</feature>
<evidence type="ECO:0000256" key="5">
    <source>
        <dbReference type="ARBA" id="ARBA00023204"/>
    </source>
</evidence>
<name>A0A8G0ZUZ7_9RHOB</name>
<dbReference type="InterPro" id="IPR036217">
    <property type="entry name" value="MethylDNA_cys_MeTrfase_DNAb"/>
</dbReference>
<dbReference type="GO" id="GO:0032259">
    <property type="term" value="P:methylation"/>
    <property type="evidence" value="ECO:0007669"/>
    <property type="project" value="UniProtKB-KW"/>
</dbReference>
<dbReference type="PANTHER" id="PTHR10815">
    <property type="entry name" value="METHYLATED-DNA--PROTEIN-CYSTEINE METHYLTRANSFERASE"/>
    <property type="match status" value="1"/>
</dbReference>